<dbReference type="PANTHER" id="PTHR10788">
    <property type="entry name" value="TREHALOSE-6-PHOSPHATE SYNTHASE"/>
    <property type="match status" value="1"/>
</dbReference>
<dbReference type="PANTHER" id="PTHR10788:SF106">
    <property type="entry name" value="BCDNA.GH08860"/>
    <property type="match status" value="1"/>
</dbReference>
<organism evidence="2 3">
    <name type="scientific">Austropuccinia psidii MF-1</name>
    <dbReference type="NCBI Taxonomy" id="1389203"/>
    <lineage>
        <taxon>Eukaryota</taxon>
        <taxon>Fungi</taxon>
        <taxon>Dikarya</taxon>
        <taxon>Basidiomycota</taxon>
        <taxon>Pucciniomycotina</taxon>
        <taxon>Pucciniomycetes</taxon>
        <taxon>Pucciniales</taxon>
        <taxon>Sphaerophragmiaceae</taxon>
        <taxon>Austropuccinia</taxon>
    </lineage>
</organism>
<proteinExistence type="inferred from homology"/>
<dbReference type="EMBL" id="AVOT02005854">
    <property type="protein sequence ID" value="MBW0480141.1"/>
    <property type="molecule type" value="Genomic_DNA"/>
</dbReference>
<dbReference type="InterPro" id="IPR023214">
    <property type="entry name" value="HAD_sf"/>
</dbReference>
<evidence type="ECO:0000313" key="2">
    <source>
        <dbReference type="EMBL" id="MBW0480141.1"/>
    </source>
</evidence>
<gene>
    <name evidence="2" type="ORF">O181_019856</name>
</gene>
<dbReference type="InterPro" id="IPR003337">
    <property type="entry name" value="Trehalose_PPase"/>
</dbReference>
<comment type="caution">
    <text evidence="2">The sequence shown here is derived from an EMBL/GenBank/DDBJ whole genome shotgun (WGS) entry which is preliminary data.</text>
</comment>
<accession>A0A9Q3CCE7</accession>
<dbReference type="InterPro" id="IPR001830">
    <property type="entry name" value="Glyco_trans_20"/>
</dbReference>
<name>A0A9Q3CCE7_9BASI</name>
<dbReference type="GO" id="GO:0005946">
    <property type="term" value="C:alpha,alpha-trehalose-phosphate synthase complex (UDP-forming)"/>
    <property type="evidence" value="ECO:0007669"/>
    <property type="project" value="TreeGrafter"/>
</dbReference>
<dbReference type="GO" id="GO:0005829">
    <property type="term" value="C:cytosol"/>
    <property type="evidence" value="ECO:0007669"/>
    <property type="project" value="TreeGrafter"/>
</dbReference>
<dbReference type="Proteomes" id="UP000765509">
    <property type="component" value="Unassembled WGS sequence"/>
</dbReference>
<dbReference type="GO" id="GO:0005992">
    <property type="term" value="P:trehalose biosynthetic process"/>
    <property type="evidence" value="ECO:0007669"/>
    <property type="project" value="InterPro"/>
</dbReference>
<dbReference type="SUPFAM" id="SSF56784">
    <property type="entry name" value="HAD-like"/>
    <property type="match status" value="1"/>
</dbReference>
<evidence type="ECO:0000313" key="3">
    <source>
        <dbReference type="Proteomes" id="UP000765509"/>
    </source>
</evidence>
<sequence length="272" mass="30463">MTTNRKGKALIFTDFNGVLFRKLKKGQRATAPSTARIRKKLRALTQNRRNIVFVASSKESKILNELLGRVPDLGIAAEHGMETKYPNAKRFAYRVKPGKVKGVLNKIDSLIIKTQNFKPGKKFTYSANYSYRKEDANTIKTLIENLNDQISSDKAYKVGTSGFHIKDDRTNPEKYQIKVMMDLKGKEKVVQEVLGENKEYVFGLSIGDKAADEGMHQVMKQNGYLSVCVSPTAGASREKVKTSANYVLRNTREVGMLLDSLAKVSTQFVTNA</sequence>
<evidence type="ECO:0008006" key="4">
    <source>
        <dbReference type="Google" id="ProtNLM"/>
    </source>
</evidence>
<reference evidence="2" key="1">
    <citation type="submission" date="2021-03" db="EMBL/GenBank/DDBJ databases">
        <title>Draft genome sequence of rust myrtle Austropuccinia psidii MF-1, a brazilian biotype.</title>
        <authorList>
            <person name="Quecine M.C."/>
            <person name="Pachon D.M.R."/>
            <person name="Bonatelli M.L."/>
            <person name="Correr F.H."/>
            <person name="Franceschini L.M."/>
            <person name="Leite T.F."/>
            <person name="Margarido G.R.A."/>
            <person name="Almeida C.A."/>
            <person name="Ferrarezi J.A."/>
            <person name="Labate C.A."/>
        </authorList>
    </citation>
    <scope>NUCLEOTIDE SEQUENCE</scope>
    <source>
        <strain evidence="2">MF-1</strain>
    </source>
</reference>
<protein>
    <recommendedName>
        <fullName evidence="4">Trehalose-phosphatase</fullName>
    </recommendedName>
</protein>
<keyword evidence="3" id="KW-1185">Reference proteome</keyword>
<dbReference type="GO" id="GO:0004805">
    <property type="term" value="F:trehalose-phosphatase activity"/>
    <property type="evidence" value="ECO:0007669"/>
    <property type="project" value="TreeGrafter"/>
</dbReference>
<evidence type="ECO:0000256" key="1">
    <source>
        <dbReference type="ARBA" id="ARBA00005409"/>
    </source>
</evidence>
<dbReference type="GO" id="GO:0034605">
    <property type="term" value="P:cellular response to heat"/>
    <property type="evidence" value="ECO:0007669"/>
    <property type="project" value="TreeGrafter"/>
</dbReference>
<comment type="similarity">
    <text evidence="1">In the N-terminal section; belongs to the glycosyltransferase 20 family.</text>
</comment>
<dbReference type="Gene3D" id="3.40.50.1000">
    <property type="entry name" value="HAD superfamily/HAD-like"/>
    <property type="match status" value="2"/>
</dbReference>
<dbReference type="AlphaFoldDB" id="A0A9Q3CCE7"/>
<dbReference type="InterPro" id="IPR036412">
    <property type="entry name" value="HAD-like_sf"/>
</dbReference>
<dbReference type="GO" id="GO:0003825">
    <property type="term" value="F:alpha,alpha-trehalose-phosphate synthase (UDP-forming) activity"/>
    <property type="evidence" value="ECO:0007669"/>
    <property type="project" value="TreeGrafter"/>
</dbReference>
<dbReference type="OrthoDB" id="2497017at2759"/>
<dbReference type="Pfam" id="PF02358">
    <property type="entry name" value="Trehalose_PPase"/>
    <property type="match status" value="1"/>
</dbReference>